<dbReference type="Proteomes" id="UP000321201">
    <property type="component" value="Unassembled WGS sequence"/>
</dbReference>
<organism evidence="2 3">
    <name type="scientific">Pelomicrobium methylotrophicum</name>
    <dbReference type="NCBI Taxonomy" id="2602750"/>
    <lineage>
        <taxon>Bacteria</taxon>
        <taxon>Pseudomonadati</taxon>
        <taxon>Pseudomonadota</taxon>
        <taxon>Hydrogenophilia</taxon>
        <taxon>Hydrogenophilia incertae sedis</taxon>
        <taxon>Pelomicrobium</taxon>
    </lineage>
</organism>
<evidence type="ECO:0000256" key="1">
    <source>
        <dbReference type="SAM" id="MobiDB-lite"/>
    </source>
</evidence>
<feature type="region of interest" description="Disordered" evidence="1">
    <location>
        <begin position="454"/>
        <end position="475"/>
    </location>
</feature>
<dbReference type="SUPFAM" id="SSF63829">
    <property type="entry name" value="Calcium-dependent phosphotriesterase"/>
    <property type="match status" value="1"/>
</dbReference>
<dbReference type="InParanoid" id="A0A5C7EMD1"/>
<evidence type="ECO:0000313" key="2">
    <source>
        <dbReference type="EMBL" id="TXF12620.1"/>
    </source>
</evidence>
<dbReference type="AlphaFoldDB" id="A0A5C7EMD1"/>
<keyword evidence="3" id="KW-1185">Reference proteome</keyword>
<comment type="caution">
    <text evidence="2">The sequence shown here is derived from an EMBL/GenBank/DDBJ whole genome shotgun (WGS) entry which is preliminary data.</text>
</comment>
<gene>
    <name evidence="2" type="ORF">FR698_05170</name>
</gene>
<feature type="region of interest" description="Disordered" evidence="1">
    <location>
        <begin position="607"/>
        <end position="654"/>
    </location>
</feature>
<dbReference type="PANTHER" id="PTHR35399">
    <property type="entry name" value="SLR8030 PROTEIN"/>
    <property type="match status" value="1"/>
</dbReference>
<dbReference type="Pfam" id="PF05787">
    <property type="entry name" value="PhoX"/>
    <property type="match status" value="1"/>
</dbReference>
<dbReference type="OrthoDB" id="9801383at2"/>
<accession>A0A5C7EMD1</accession>
<dbReference type="PROSITE" id="PS51318">
    <property type="entry name" value="TAT"/>
    <property type="match status" value="1"/>
</dbReference>
<reference evidence="2 3" key="1">
    <citation type="submission" date="2019-08" db="EMBL/GenBank/DDBJ databases">
        <title>Pelomicrobium methylotrophicum gen. nov., sp. nov. a moderately thermophilic, facultatively anaerobic, lithoautotrophic and methylotrophic bacterium isolated from a terrestrial mud volcano.</title>
        <authorList>
            <person name="Slobodkina G.B."/>
            <person name="Merkel A.Y."/>
            <person name="Slobodkin A.I."/>
        </authorList>
    </citation>
    <scope>NUCLEOTIDE SEQUENCE [LARGE SCALE GENOMIC DNA]</scope>
    <source>
        <strain evidence="2 3">SM250</strain>
    </source>
</reference>
<dbReference type="InterPro" id="IPR006311">
    <property type="entry name" value="TAT_signal"/>
</dbReference>
<protein>
    <submittedName>
        <fullName evidence="2">PhoX family phosphatase</fullName>
    </submittedName>
</protein>
<name>A0A5C7EMD1_9PROT</name>
<evidence type="ECO:0000313" key="3">
    <source>
        <dbReference type="Proteomes" id="UP000321201"/>
    </source>
</evidence>
<sequence>MAKLSSSTLSPPEESLDFDDLLALRLSRRTLLQGSLSLAALSLFGGCRTLEAAREEGPLLGFTPVPISKADTVVVPPEYTWQVVNAWGDPIMPGAPDFKPDASNTAAEQALQSGMFHDGMHYFPLPKGSDSSTHGLIAINYEYTDDNLLTPEGMVPWTAEKVQKSKNAHGMGVYEVRFENGRWRTVRDSPYGRRITADTPFVIKGPAAGHPWMRTAADPAGRTVLGTFQNCANGVTPWGTFLSCEENVNAYFINDTGKISLLEDRYGIGPSKDGWGFRWHEFDQRFDAGKHPNEPNRFGWVVEFDPYDPKSVPVKHTAMGRMAHEGAVLSLAPDGRVVYYMGDDDYRSKFEHIYKFVSKRPWVKGGGYAENQDILDEGTFYAARFHADGTGEWLALTQGKNGLTLERGFASQAEVVINARTAADVVGATYMDRPEWIAVHPRSKEVYVSLSNNTARGKGKPLQQKDPVGADAANPRAPNLMGHIVRWREANGDPTATRFTWDVFLLAGDPAHPDPLKRGNVPGGVAFAQPDGLHIDRRGVLWIQTDSSAQLMAGKDWENIGNNQMLAAHPRTGEVRRFLTGPVGCEITGINFTPDHRTLFVNIQHPGEAPLPHPGRNDPKNPKAISAWPDGEKGGRPRSATIAIRRQDGGIVGA</sequence>
<dbReference type="InterPro" id="IPR008557">
    <property type="entry name" value="PhoX"/>
</dbReference>
<dbReference type="PANTHER" id="PTHR35399:SF2">
    <property type="entry name" value="DUF839 DOMAIN-CONTAINING PROTEIN"/>
    <property type="match status" value="1"/>
</dbReference>
<dbReference type="EMBL" id="VPFL01000005">
    <property type="protein sequence ID" value="TXF12620.1"/>
    <property type="molecule type" value="Genomic_DNA"/>
</dbReference>
<proteinExistence type="predicted"/>
<dbReference type="RefSeq" id="WP_147799112.1">
    <property type="nucleotide sequence ID" value="NZ_VPFL01000005.1"/>
</dbReference>